<comment type="caution">
    <text evidence="3">The sequence shown here is derived from an EMBL/GenBank/DDBJ whole genome shotgun (WGS) entry which is preliminary data.</text>
</comment>
<organism evidence="3">
    <name type="scientific">Tanacetum cinerariifolium</name>
    <name type="common">Dalmatian daisy</name>
    <name type="synonym">Chrysanthemum cinerariifolium</name>
    <dbReference type="NCBI Taxonomy" id="118510"/>
    <lineage>
        <taxon>Eukaryota</taxon>
        <taxon>Viridiplantae</taxon>
        <taxon>Streptophyta</taxon>
        <taxon>Embryophyta</taxon>
        <taxon>Tracheophyta</taxon>
        <taxon>Spermatophyta</taxon>
        <taxon>Magnoliopsida</taxon>
        <taxon>eudicotyledons</taxon>
        <taxon>Gunneridae</taxon>
        <taxon>Pentapetalae</taxon>
        <taxon>asterids</taxon>
        <taxon>campanulids</taxon>
        <taxon>Asterales</taxon>
        <taxon>Asteraceae</taxon>
        <taxon>Asteroideae</taxon>
        <taxon>Anthemideae</taxon>
        <taxon>Anthemidinae</taxon>
        <taxon>Tanacetum</taxon>
    </lineage>
</organism>
<evidence type="ECO:0000256" key="1">
    <source>
        <dbReference type="SAM" id="Coils"/>
    </source>
</evidence>
<dbReference type="EMBL" id="BKCJ010494937">
    <property type="protein sequence ID" value="GFA82403.1"/>
    <property type="molecule type" value="Genomic_DNA"/>
</dbReference>
<sequence>MALVDEERVFVGKESARSGEWIKISTKKIHTLLEMEDNDDRKSFLDYLCIDLNYVEEQRNNLMSKHRNLVQELNTCKEQVLVLKQAKLDLLTMQHVDTEILKENHNLRNEPKELTSITKAWLNRSNKVNQYNSEVSITGGNKPKLSEAEASTLSNHDTSKVPSNESQRNTTDHSVVVSDSLATDYDSADESLVCSTPCLHWRS</sequence>
<name>A0A699KD17_TANCI</name>
<feature type="region of interest" description="Disordered" evidence="2">
    <location>
        <begin position="134"/>
        <end position="173"/>
    </location>
</feature>
<gene>
    <name evidence="3" type="ORF">Tci_654375</name>
</gene>
<proteinExistence type="predicted"/>
<feature type="coiled-coil region" evidence="1">
    <location>
        <begin position="52"/>
        <end position="79"/>
    </location>
</feature>
<keyword evidence="1" id="KW-0175">Coiled coil</keyword>
<dbReference type="AlphaFoldDB" id="A0A699KD17"/>
<protein>
    <submittedName>
        <fullName evidence="3">Retrovirus-related Pol polyprotein from transposon TNT 1-94</fullName>
    </submittedName>
</protein>
<reference evidence="3" key="1">
    <citation type="journal article" date="2019" name="Sci. Rep.">
        <title>Draft genome of Tanacetum cinerariifolium, the natural source of mosquito coil.</title>
        <authorList>
            <person name="Yamashiro T."/>
            <person name="Shiraishi A."/>
            <person name="Satake H."/>
            <person name="Nakayama K."/>
        </authorList>
    </citation>
    <scope>NUCLEOTIDE SEQUENCE</scope>
</reference>
<evidence type="ECO:0000313" key="3">
    <source>
        <dbReference type="EMBL" id="GFA82403.1"/>
    </source>
</evidence>
<feature type="compositionally biased region" description="Polar residues" evidence="2">
    <location>
        <begin position="149"/>
        <end position="173"/>
    </location>
</feature>
<evidence type="ECO:0000256" key="2">
    <source>
        <dbReference type="SAM" id="MobiDB-lite"/>
    </source>
</evidence>
<accession>A0A699KD17</accession>